<protein>
    <submittedName>
        <fullName evidence="1">TIGR02646 family protein</fullName>
    </submittedName>
</protein>
<dbReference type="Proteomes" id="UP000309215">
    <property type="component" value="Unassembled WGS sequence"/>
</dbReference>
<gene>
    <name evidence="1" type="ORF">E8A74_15775</name>
</gene>
<dbReference type="OrthoDB" id="8617719at2"/>
<evidence type="ECO:0000313" key="2">
    <source>
        <dbReference type="Proteomes" id="UP000309215"/>
    </source>
</evidence>
<evidence type="ECO:0000313" key="1">
    <source>
        <dbReference type="EMBL" id="TKD08380.1"/>
    </source>
</evidence>
<dbReference type="InterPro" id="IPR013467">
    <property type="entry name" value="HNH78-like"/>
</dbReference>
<organism evidence="1 2">
    <name type="scientific">Polyangium fumosum</name>
    <dbReference type="NCBI Taxonomy" id="889272"/>
    <lineage>
        <taxon>Bacteria</taxon>
        <taxon>Pseudomonadati</taxon>
        <taxon>Myxococcota</taxon>
        <taxon>Polyangia</taxon>
        <taxon>Polyangiales</taxon>
        <taxon>Polyangiaceae</taxon>
        <taxon>Polyangium</taxon>
    </lineage>
</organism>
<dbReference type="EMBL" id="SSMQ01000014">
    <property type="protein sequence ID" value="TKD08380.1"/>
    <property type="molecule type" value="Genomic_DNA"/>
</dbReference>
<comment type="caution">
    <text evidence="1">The sequence shown here is derived from an EMBL/GenBank/DDBJ whole genome shotgun (WGS) entry which is preliminary data.</text>
</comment>
<reference evidence="1 2" key="1">
    <citation type="submission" date="2019-04" db="EMBL/GenBank/DDBJ databases">
        <authorList>
            <person name="Li Y."/>
            <person name="Wang J."/>
        </authorList>
    </citation>
    <scope>NUCLEOTIDE SEQUENCE [LARGE SCALE GENOMIC DNA]</scope>
    <source>
        <strain evidence="1 2">DSM 14668</strain>
    </source>
</reference>
<accession>A0A4U1JCL2</accession>
<proteinExistence type="predicted"/>
<name>A0A4U1JCL2_9BACT</name>
<dbReference type="NCBIfam" id="TIGR02646">
    <property type="entry name" value="retron system putative HNH endonuclease"/>
    <property type="match status" value="1"/>
</dbReference>
<sequence length="227" mass="25295">MLRFAKGAAPMVLTGWQATPGADWESLSATDKDEVRAALLRDQGELCAYCQRRIATKEGRMKVEHWHPQSAEGEAKGTLRWLDMLGVCLGDEAQESGAKAGERHCDTARGNKKLFLHPVAGRGPDPREHLRYTPEGEVLPSSGTSSARVQGDIDALNLNATRLKRARREIVDVLRERLEKRKFTTAALNAEYKAAGIQPGVQSPTQCEVVRYHLRRWARQKNVELEA</sequence>
<keyword evidence="2" id="KW-1185">Reference proteome</keyword>
<dbReference type="AlphaFoldDB" id="A0A4U1JCL2"/>